<gene>
    <name evidence="2" type="ORF">IDM40_20150</name>
</gene>
<name>A0ABR9PAW8_9ACTN</name>
<protein>
    <submittedName>
        <fullName evidence="2">Uncharacterized protein</fullName>
    </submittedName>
</protein>
<comment type="caution">
    <text evidence="2">The sequence shown here is derived from an EMBL/GenBank/DDBJ whole genome shotgun (WGS) entry which is preliminary data.</text>
</comment>
<keyword evidence="3" id="KW-1185">Reference proteome</keyword>
<feature type="region of interest" description="Disordered" evidence="1">
    <location>
        <begin position="344"/>
        <end position="371"/>
    </location>
</feature>
<sequence length="496" mass="52868">MTEEFRSAFQRVLDTAAAQAPDFPEAVHDVFRLSTQVPHEELGHAMEALAPVLSDCEQAAGIAADLSVLAGALVENGAPAGQVGLEVLRQLGSYGQAAVAFMHAWDKTGGGRLPEPGEVSGTQEKRVEEVLGENAPLATIGWWTSLRYGLAAKAMLSDTGVRAAVRADAGALEGLTQIVHALSIRLHEFVELGELLRMAEVEYLLVLDRASWRGFRVRVDGLGDNFQLHTLLADALVGKEGRRLPGTRPDPRWAAACLDGTADPLADVVTGEWDLVGGNGEWVGNDAVPADIPVVDGERVLVLEPQSLSHSWRAGRRHPRIPGSLEVVDELTADEATAWWSRMHPAGSVRHPQAPGIEREEDGDPHPPLHFGVAAHFAEADSGPISTQFAALPPELTDPPADPDAFGPGPFGAHTEPAEPEELDDDPPLPEPVPAPAARSATEPEPAPEPAARNVPEPEPEPQDAPGAPLLPPLPKGVADSWSWAPSWRWPQPPGR</sequence>
<feature type="region of interest" description="Disordered" evidence="1">
    <location>
        <begin position="389"/>
        <end position="496"/>
    </location>
</feature>
<evidence type="ECO:0000313" key="2">
    <source>
        <dbReference type="EMBL" id="MBE3000988.1"/>
    </source>
</evidence>
<dbReference type="Proteomes" id="UP000806528">
    <property type="component" value="Unassembled WGS sequence"/>
</dbReference>
<evidence type="ECO:0000313" key="3">
    <source>
        <dbReference type="Proteomes" id="UP000806528"/>
    </source>
</evidence>
<dbReference type="EMBL" id="JADBGI010000019">
    <property type="protein sequence ID" value="MBE3000988.1"/>
    <property type="molecule type" value="Genomic_DNA"/>
</dbReference>
<evidence type="ECO:0000256" key="1">
    <source>
        <dbReference type="SAM" id="MobiDB-lite"/>
    </source>
</evidence>
<feature type="compositionally biased region" description="Low complexity" evidence="1">
    <location>
        <begin position="436"/>
        <end position="455"/>
    </location>
</feature>
<feature type="compositionally biased region" description="Low complexity" evidence="1">
    <location>
        <begin position="403"/>
        <end position="413"/>
    </location>
</feature>
<proteinExistence type="predicted"/>
<accession>A0ABR9PAW8</accession>
<feature type="compositionally biased region" description="Acidic residues" evidence="1">
    <location>
        <begin position="418"/>
        <end position="428"/>
    </location>
</feature>
<organism evidence="2 3">
    <name type="scientific">Nocardiopsis coralli</name>
    <dbReference type="NCBI Taxonomy" id="2772213"/>
    <lineage>
        <taxon>Bacteria</taxon>
        <taxon>Bacillati</taxon>
        <taxon>Actinomycetota</taxon>
        <taxon>Actinomycetes</taxon>
        <taxon>Streptosporangiales</taxon>
        <taxon>Nocardiopsidaceae</taxon>
        <taxon>Nocardiopsis</taxon>
    </lineage>
</organism>
<reference evidence="2 3" key="1">
    <citation type="submission" date="2020-09" db="EMBL/GenBank/DDBJ databases">
        <title>Diversity and distribution of actinomycetes associated with coral in the coast of Hainan.</title>
        <authorList>
            <person name="Li F."/>
        </authorList>
    </citation>
    <scope>NUCLEOTIDE SEQUENCE [LARGE SCALE GENOMIC DNA]</scope>
    <source>
        <strain evidence="2 3">HNM0947</strain>
    </source>
</reference>